<dbReference type="GO" id="GO:0016705">
    <property type="term" value="F:oxidoreductase activity, acting on paired donors, with incorporation or reduction of molecular oxygen"/>
    <property type="evidence" value="ECO:0007669"/>
    <property type="project" value="InterPro"/>
</dbReference>
<keyword evidence="2 7" id="KW-0349">Heme</keyword>
<proteinExistence type="inferred from homology"/>
<keyword evidence="3 7" id="KW-0479">Metal-binding</keyword>
<evidence type="ECO:0000256" key="1">
    <source>
        <dbReference type="ARBA" id="ARBA00010617"/>
    </source>
</evidence>
<dbReference type="PRINTS" id="PR00359">
    <property type="entry name" value="BP450"/>
</dbReference>
<evidence type="ECO:0000256" key="6">
    <source>
        <dbReference type="ARBA" id="ARBA00023033"/>
    </source>
</evidence>
<keyword evidence="9" id="KW-1185">Reference proteome</keyword>
<sequence>MKFADLSSPEFFANPYTLYEEVRAAGPFTQIAPGAVLTGQYAVVEEVLHERRMGKDYMRSVRARYGDDGPNQPVFQAIARMLLMMNPPAHTRLRALLMKAFNARQIENLREIAANAANQLVDGFASRERVDLIEDFALPLPIRIICGLLDVPLEEAAQLSRTTNRISAALDAAPLDGERLKAANDSIHVLQEYFAGLVERRRSKPGSDLISSLTTLEEEGESLTDEEIVSNVILLFAAGHETTSSMIGNALISLHRHPAQLAKLGRDLSLMPKAVAECMRYDGSVQMVTRAVTEDMEIAGVALPRDTVVFMLLGSANRDPARFADADTLDIERGDHGRIVTFGGGIHYCLGARLALLEIEIALSTLFTRMPDLQIANLGDLRWHPRNSIRGVESLIAA</sequence>
<evidence type="ECO:0000256" key="5">
    <source>
        <dbReference type="ARBA" id="ARBA00023004"/>
    </source>
</evidence>
<evidence type="ECO:0000313" key="9">
    <source>
        <dbReference type="Proteomes" id="UP000027466"/>
    </source>
</evidence>
<dbReference type="GO" id="GO:0005506">
    <property type="term" value="F:iron ion binding"/>
    <property type="evidence" value="ECO:0007669"/>
    <property type="project" value="InterPro"/>
</dbReference>
<dbReference type="SUPFAM" id="SSF48264">
    <property type="entry name" value="Cytochrome P450"/>
    <property type="match status" value="1"/>
</dbReference>
<dbReference type="PANTHER" id="PTHR46696">
    <property type="entry name" value="P450, PUTATIVE (EUROFUNG)-RELATED"/>
    <property type="match status" value="1"/>
</dbReference>
<dbReference type="PANTHER" id="PTHR46696:SF1">
    <property type="entry name" value="CYTOCHROME P450 YJIB-RELATED"/>
    <property type="match status" value="1"/>
</dbReference>
<accession>A0A069PX72</accession>
<evidence type="ECO:0000256" key="3">
    <source>
        <dbReference type="ARBA" id="ARBA00022723"/>
    </source>
</evidence>
<organism evidence="8 9">
    <name type="scientific">Caballeronia glathei</name>
    <dbReference type="NCBI Taxonomy" id="60547"/>
    <lineage>
        <taxon>Bacteria</taxon>
        <taxon>Pseudomonadati</taxon>
        <taxon>Pseudomonadota</taxon>
        <taxon>Betaproteobacteria</taxon>
        <taxon>Burkholderiales</taxon>
        <taxon>Burkholderiaceae</taxon>
        <taxon>Caballeronia</taxon>
    </lineage>
</organism>
<keyword evidence="4 7" id="KW-0560">Oxidoreductase</keyword>
<dbReference type="FunFam" id="1.10.630.10:FF:000018">
    <property type="entry name" value="Cytochrome P450 monooxygenase"/>
    <property type="match status" value="1"/>
</dbReference>
<dbReference type="Pfam" id="PF00067">
    <property type="entry name" value="p450"/>
    <property type="match status" value="1"/>
</dbReference>
<dbReference type="STRING" id="60547.GCA_000751215_06088"/>
<keyword evidence="6 7" id="KW-0503">Monooxygenase</keyword>
<dbReference type="GO" id="GO:0004497">
    <property type="term" value="F:monooxygenase activity"/>
    <property type="evidence" value="ECO:0007669"/>
    <property type="project" value="UniProtKB-KW"/>
</dbReference>
<evidence type="ECO:0000256" key="4">
    <source>
        <dbReference type="ARBA" id="ARBA00023002"/>
    </source>
</evidence>
<evidence type="ECO:0000256" key="7">
    <source>
        <dbReference type="RuleBase" id="RU000461"/>
    </source>
</evidence>
<dbReference type="InterPro" id="IPR002397">
    <property type="entry name" value="Cyt_P450_B"/>
</dbReference>
<comment type="caution">
    <text evidence="8">The sequence shown here is derived from an EMBL/GenBank/DDBJ whole genome shotgun (WGS) entry which is preliminary data.</text>
</comment>
<gene>
    <name evidence="8" type="ORF">BG61_13835</name>
</gene>
<evidence type="ECO:0000256" key="2">
    <source>
        <dbReference type="ARBA" id="ARBA00022617"/>
    </source>
</evidence>
<reference evidence="8 9" key="1">
    <citation type="submission" date="2014-03" db="EMBL/GenBank/DDBJ databases">
        <title>Draft Genome Sequences of Four Burkholderia Strains.</title>
        <authorList>
            <person name="Liu X.Y."/>
            <person name="Li C.X."/>
            <person name="Xu J.H."/>
        </authorList>
    </citation>
    <scope>NUCLEOTIDE SEQUENCE [LARGE SCALE GENOMIC DNA]</scope>
    <source>
        <strain evidence="8 9">DSM 50014</strain>
    </source>
</reference>
<dbReference type="GO" id="GO:0020037">
    <property type="term" value="F:heme binding"/>
    <property type="evidence" value="ECO:0007669"/>
    <property type="project" value="InterPro"/>
</dbReference>
<name>A0A069PX72_9BURK</name>
<protein>
    <submittedName>
        <fullName evidence="8">Cytochrome P450</fullName>
    </submittedName>
</protein>
<dbReference type="PROSITE" id="PS00086">
    <property type="entry name" value="CYTOCHROME_P450"/>
    <property type="match status" value="1"/>
</dbReference>
<dbReference type="Gene3D" id="1.10.630.10">
    <property type="entry name" value="Cytochrome P450"/>
    <property type="match status" value="1"/>
</dbReference>
<dbReference type="AlphaFoldDB" id="A0A069PX72"/>
<dbReference type="Proteomes" id="UP000027466">
    <property type="component" value="Unassembled WGS sequence"/>
</dbReference>
<dbReference type="EMBL" id="JFHC01000021">
    <property type="protein sequence ID" value="KDR41991.1"/>
    <property type="molecule type" value="Genomic_DNA"/>
</dbReference>
<dbReference type="InterPro" id="IPR036396">
    <property type="entry name" value="Cyt_P450_sf"/>
</dbReference>
<dbReference type="InterPro" id="IPR017972">
    <property type="entry name" value="Cyt_P450_CS"/>
</dbReference>
<evidence type="ECO:0000313" key="8">
    <source>
        <dbReference type="EMBL" id="KDR41991.1"/>
    </source>
</evidence>
<dbReference type="CDD" id="cd20625">
    <property type="entry name" value="CYP164-like"/>
    <property type="match status" value="1"/>
</dbReference>
<comment type="similarity">
    <text evidence="1 7">Belongs to the cytochrome P450 family.</text>
</comment>
<keyword evidence="5 7" id="KW-0408">Iron</keyword>
<dbReference type="InterPro" id="IPR001128">
    <property type="entry name" value="Cyt_P450"/>
</dbReference>
<dbReference type="RefSeq" id="WP_035938933.1">
    <property type="nucleotide sequence ID" value="NZ_CADFFX010000024.1"/>
</dbReference>